<protein>
    <submittedName>
        <fullName evidence="1">Uncharacterized protein</fullName>
    </submittedName>
</protein>
<sequence>MVVCMLCVVHVEDPVGAALRPGFRSASESRPIGDPGKWFSLVSSQFPACSYIAGALSVALCGARPRPPLEFPPHVAQPLVGYGVKYMGLVPRFGCLARPVHWPSRLHRLRVHWMLPWMLPWPSRLHHRLGVHWTLPWMLPWPPYTLAAPNVSIACFISSHRFGSVGPWLRLHRYAPCSAQGPSMACVPLFGMVCKLPLGRFLWAIALCRKPP</sequence>
<dbReference type="Proteomes" id="UP001472677">
    <property type="component" value="Unassembled WGS sequence"/>
</dbReference>
<comment type="caution">
    <text evidence="1">The sequence shown here is derived from an EMBL/GenBank/DDBJ whole genome shotgun (WGS) entry which is preliminary data.</text>
</comment>
<dbReference type="EMBL" id="JBBPBM010001126">
    <property type="protein sequence ID" value="KAK8487027.1"/>
    <property type="molecule type" value="Genomic_DNA"/>
</dbReference>
<accession>A0ABR2A1X6</accession>
<evidence type="ECO:0000313" key="1">
    <source>
        <dbReference type="EMBL" id="KAK8487027.1"/>
    </source>
</evidence>
<evidence type="ECO:0000313" key="2">
    <source>
        <dbReference type="Proteomes" id="UP001472677"/>
    </source>
</evidence>
<keyword evidence="2" id="KW-1185">Reference proteome</keyword>
<name>A0ABR2A1X6_9ROSI</name>
<organism evidence="1 2">
    <name type="scientific">Hibiscus sabdariffa</name>
    <name type="common">roselle</name>
    <dbReference type="NCBI Taxonomy" id="183260"/>
    <lineage>
        <taxon>Eukaryota</taxon>
        <taxon>Viridiplantae</taxon>
        <taxon>Streptophyta</taxon>
        <taxon>Embryophyta</taxon>
        <taxon>Tracheophyta</taxon>
        <taxon>Spermatophyta</taxon>
        <taxon>Magnoliopsida</taxon>
        <taxon>eudicotyledons</taxon>
        <taxon>Gunneridae</taxon>
        <taxon>Pentapetalae</taxon>
        <taxon>rosids</taxon>
        <taxon>malvids</taxon>
        <taxon>Malvales</taxon>
        <taxon>Malvaceae</taxon>
        <taxon>Malvoideae</taxon>
        <taxon>Hibiscus</taxon>
    </lineage>
</organism>
<reference evidence="1 2" key="1">
    <citation type="journal article" date="2024" name="G3 (Bethesda)">
        <title>Genome assembly of Hibiscus sabdariffa L. provides insights into metabolisms of medicinal natural products.</title>
        <authorList>
            <person name="Kim T."/>
        </authorList>
    </citation>
    <scope>NUCLEOTIDE SEQUENCE [LARGE SCALE GENOMIC DNA]</scope>
    <source>
        <strain evidence="1">TK-2024</strain>
        <tissue evidence="1">Old leaves</tissue>
    </source>
</reference>
<gene>
    <name evidence="1" type="ORF">V6N12_013144</name>
</gene>
<proteinExistence type="predicted"/>